<dbReference type="EMBL" id="DWUS01000039">
    <property type="protein sequence ID" value="HJD50508.1"/>
    <property type="molecule type" value="Genomic_DNA"/>
</dbReference>
<feature type="domain" description="AB hydrolase-1" evidence="1">
    <location>
        <begin position="37"/>
        <end position="141"/>
    </location>
</feature>
<comment type="caution">
    <text evidence="2">The sequence shown here is derived from an EMBL/GenBank/DDBJ whole genome shotgun (WGS) entry which is preliminary data.</text>
</comment>
<dbReference type="AlphaFoldDB" id="A0A9D2UDT5"/>
<dbReference type="PANTHER" id="PTHR45763:SF46">
    <property type="entry name" value="AB HYDROLASE-1 DOMAIN-CONTAINING PROTEIN"/>
    <property type="match status" value="1"/>
</dbReference>
<keyword evidence="2" id="KW-0378">Hydrolase</keyword>
<name>A0A9D2UDT5_9MICC</name>
<gene>
    <name evidence="2" type="ORF">H9908_01350</name>
</gene>
<evidence type="ECO:0000313" key="3">
    <source>
        <dbReference type="Proteomes" id="UP000823908"/>
    </source>
</evidence>
<dbReference type="GO" id="GO:0016787">
    <property type="term" value="F:hydrolase activity"/>
    <property type="evidence" value="ECO:0007669"/>
    <property type="project" value="UniProtKB-KW"/>
</dbReference>
<reference evidence="2" key="2">
    <citation type="submission" date="2021-04" db="EMBL/GenBank/DDBJ databases">
        <authorList>
            <person name="Gilroy R."/>
        </authorList>
    </citation>
    <scope>NUCLEOTIDE SEQUENCE</scope>
    <source>
        <strain evidence="2">ChiHjej10B9-4811</strain>
    </source>
</reference>
<dbReference type="PRINTS" id="PR00111">
    <property type="entry name" value="ABHYDROLASE"/>
</dbReference>
<dbReference type="Pfam" id="PF00561">
    <property type="entry name" value="Abhydrolase_1"/>
    <property type="match status" value="1"/>
</dbReference>
<reference evidence="2" key="1">
    <citation type="journal article" date="2021" name="PeerJ">
        <title>Extensive microbial diversity within the chicken gut microbiome revealed by metagenomics and culture.</title>
        <authorList>
            <person name="Gilroy R."/>
            <person name="Ravi A."/>
            <person name="Getino M."/>
            <person name="Pursley I."/>
            <person name="Horton D.L."/>
            <person name="Alikhan N.F."/>
            <person name="Baker D."/>
            <person name="Gharbi K."/>
            <person name="Hall N."/>
            <person name="Watson M."/>
            <person name="Adriaenssens E.M."/>
            <person name="Foster-Nyarko E."/>
            <person name="Jarju S."/>
            <person name="Secka A."/>
            <person name="Antonio M."/>
            <person name="Oren A."/>
            <person name="Chaudhuri R.R."/>
            <person name="La Ragione R."/>
            <person name="Hildebrand F."/>
            <person name="Pallen M.J."/>
        </authorList>
    </citation>
    <scope>NUCLEOTIDE SEQUENCE</scope>
    <source>
        <strain evidence="2">ChiHjej10B9-4811</strain>
    </source>
</reference>
<protein>
    <submittedName>
        <fullName evidence="2">Alpha/beta hydrolase</fullName>
    </submittedName>
</protein>
<proteinExistence type="predicted"/>
<accession>A0A9D2UDT5</accession>
<sequence length="296" mass="32257">MNADPLEPRPHVLSQNGGRVIAWHEFGQTESPRATALYCHGTPGTGYEALFLDEAARELGIRIIAPDRPGLGASDAVPYRLVGTWAEEDAAAIIDHLELDRFSVIGFSGGGPHAMSLAALHPDKVEQLILLAPFTHHPLWESHLGLNLTPLRVHFSHLTLSWFPKPLIDLTSRALSRPLASASTLASALGRDVQGHTAAYRMAISHDYALQFSIEGGVQDEYAIQDDWGFSETTVKTPVHLWVAGRDMAVKPARARNLGLRLGAQIHELPRDGHFSLLINHAASVLAPVLQRTVNC</sequence>
<dbReference type="InterPro" id="IPR000073">
    <property type="entry name" value="AB_hydrolase_1"/>
</dbReference>
<dbReference type="Proteomes" id="UP000823908">
    <property type="component" value="Unassembled WGS sequence"/>
</dbReference>
<evidence type="ECO:0000313" key="2">
    <source>
        <dbReference type="EMBL" id="HJD50508.1"/>
    </source>
</evidence>
<dbReference type="InterPro" id="IPR029058">
    <property type="entry name" value="AB_hydrolase_fold"/>
</dbReference>
<dbReference type="SUPFAM" id="SSF53474">
    <property type="entry name" value="alpha/beta-Hydrolases"/>
    <property type="match status" value="1"/>
</dbReference>
<dbReference type="PANTHER" id="PTHR45763">
    <property type="entry name" value="HYDROLASE, ALPHA/BETA FOLD FAMILY PROTEIN, EXPRESSED-RELATED"/>
    <property type="match status" value="1"/>
</dbReference>
<dbReference type="Gene3D" id="3.40.50.1820">
    <property type="entry name" value="alpha/beta hydrolase"/>
    <property type="match status" value="1"/>
</dbReference>
<evidence type="ECO:0000259" key="1">
    <source>
        <dbReference type="Pfam" id="PF00561"/>
    </source>
</evidence>
<organism evidence="2 3">
    <name type="scientific">Candidatus Rothia avistercoris</name>
    <dbReference type="NCBI Taxonomy" id="2840479"/>
    <lineage>
        <taxon>Bacteria</taxon>
        <taxon>Bacillati</taxon>
        <taxon>Actinomycetota</taxon>
        <taxon>Actinomycetes</taxon>
        <taxon>Micrococcales</taxon>
        <taxon>Micrococcaceae</taxon>
        <taxon>Rothia</taxon>
    </lineage>
</organism>